<feature type="domain" description="Major facilitator superfamily (MFS) profile" evidence="9">
    <location>
        <begin position="30"/>
        <end position="521"/>
    </location>
</feature>
<dbReference type="PROSITE" id="PS00216">
    <property type="entry name" value="SUGAR_TRANSPORT_1"/>
    <property type="match status" value="1"/>
</dbReference>
<dbReference type="AlphaFoldDB" id="A0AB35HZD5"/>
<gene>
    <name evidence="10" type="ORF">OQJ68_14155</name>
</gene>
<dbReference type="PANTHER" id="PTHR48020">
    <property type="entry name" value="PROTON MYO-INOSITOL COTRANSPORTER"/>
    <property type="match status" value="1"/>
</dbReference>
<evidence type="ECO:0000256" key="4">
    <source>
        <dbReference type="ARBA" id="ARBA00022692"/>
    </source>
</evidence>
<feature type="transmembrane region" description="Helical" evidence="8">
    <location>
        <begin position="64"/>
        <end position="84"/>
    </location>
</feature>
<feature type="transmembrane region" description="Helical" evidence="8">
    <location>
        <begin position="498"/>
        <end position="517"/>
    </location>
</feature>
<evidence type="ECO:0000256" key="7">
    <source>
        <dbReference type="SAM" id="MobiDB-lite"/>
    </source>
</evidence>
<organism evidence="10 11">
    <name type="scientific">Microbulbifer thermotolerans</name>
    <dbReference type="NCBI Taxonomy" id="252514"/>
    <lineage>
        <taxon>Bacteria</taxon>
        <taxon>Pseudomonadati</taxon>
        <taxon>Pseudomonadota</taxon>
        <taxon>Gammaproteobacteria</taxon>
        <taxon>Cellvibrionales</taxon>
        <taxon>Microbulbiferaceae</taxon>
        <taxon>Microbulbifer</taxon>
    </lineage>
</organism>
<dbReference type="Proteomes" id="UP001209730">
    <property type="component" value="Unassembled WGS sequence"/>
</dbReference>
<dbReference type="InterPro" id="IPR050814">
    <property type="entry name" value="Myo-inositol_Transporter"/>
</dbReference>
<keyword evidence="4 8" id="KW-0812">Transmembrane</keyword>
<protein>
    <submittedName>
        <fullName evidence="10">MFS transporter</fullName>
    </submittedName>
</protein>
<dbReference type="GO" id="GO:0016020">
    <property type="term" value="C:membrane"/>
    <property type="evidence" value="ECO:0007669"/>
    <property type="project" value="UniProtKB-SubCell"/>
</dbReference>
<feature type="transmembrane region" description="Helical" evidence="8">
    <location>
        <begin position="121"/>
        <end position="141"/>
    </location>
</feature>
<dbReference type="InterPro" id="IPR003663">
    <property type="entry name" value="Sugar/inositol_transpt"/>
</dbReference>
<evidence type="ECO:0000256" key="8">
    <source>
        <dbReference type="SAM" id="Phobius"/>
    </source>
</evidence>
<dbReference type="InterPro" id="IPR005829">
    <property type="entry name" value="Sugar_transporter_CS"/>
</dbReference>
<dbReference type="Gene3D" id="1.20.1250.20">
    <property type="entry name" value="MFS general substrate transporter like domains"/>
    <property type="match status" value="2"/>
</dbReference>
<comment type="subcellular location">
    <subcellularLocation>
        <location evidence="1">Membrane</location>
        <topology evidence="1">Multi-pass membrane protein</topology>
    </subcellularLocation>
</comment>
<feature type="transmembrane region" description="Helical" evidence="8">
    <location>
        <begin position="30"/>
        <end position="52"/>
    </location>
</feature>
<comment type="similarity">
    <text evidence="2">Belongs to the major facilitator superfamily. Sugar transporter (TC 2.A.1.1) family.</text>
</comment>
<evidence type="ECO:0000256" key="5">
    <source>
        <dbReference type="ARBA" id="ARBA00022989"/>
    </source>
</evidence>
<feature type="transmembrane region" description="Helical" evidence="8">
    <location>
        <begin position="190"/>
        <end position="212"/>
    </location>
</feature>
<feature type="transmembrane region" description="Helical" evidence="8">
    <location>
        <begin position="466"/>
        <end position="486"/>
    </location>
</feature>
<feature type="transmembrane region" description="Helical" evidence="8">
    <location>
        <begin position="274"/>
        <end position="298"/>
    </location>
</feature>
<evidence type="ECO:0000256" key="3">
    <source>
        <dbReference type="ARBA" id="ARBA00022448"/>
    </source>
</evidence>
<evidence type="ECO:0000313" key="10">
    <source>
        <dbReference type="EMBL" id="MCX2802932.1"/>
    </source>
</evidence>
<evidence type="ECO:0000256" key="1">
    <source>
        <dbReference type="ARBA" id="ARBA00004141"/>
    </source>
</evidence>
<dbReference type="GO" id="GO:0022857">
    <property type="term" value="F:transmembrane transporter activity"/>
    <property type="evidence" value="ECO:0007669"/>
    <property type="project" value="InterPro"/>
</dbReference>
<dbReference type="SUPFAM" id="SSF103473">
    <property type="entry name" value="MFS general substrate transporter"/>
    <property type="match status" value="1"/>
</dbReference>
<dbReference type="Pfam" id="PF00083">
    <property type="entry name" value="Sugar_tr"/>
    <property type="match status" value="2"/>
</dbReference>
<feature type="transmembrane region" description="Helical" evidence="8">
    <location>
        <begin position="153"/>
        <end position="175"/>
    </location>
</feature>
<dbReference type="PROSITE" id="PS50850">
    <property type="entry name" value="MFS"/>
    <property type="match status" value="1"/>
</dbReference>
<evidence type="ECO:0000313" key="11">
    <source>
        <dbReference type="Proteomes" id="UP001209730"/>
    </source>
</evidence>
<keyword evidence="6 8" id="KW-0472">Membrane</keyword>
<reference evidence="10" key="1">
    <citation type="submission" date="2022-11" db="EMBL/GenBank/DDBJ databases">
        <title>Chitin-degrading and fungicidal potential of chitinolytic bacterial strains from marine environment of the Pacific Ocean regions.</title>
        <authorList>
            <person name="Pentekhina I."/>
            <person name="Nedashkovskaya O."/>
            <person name="Seitkalieva A."/>
            <person name="Podvolotskaya A."/>
            <person name="Tekutyeva L."/>
            <person name="Balabanova L."/>
        </authorList>
    </citation>
    <scope>NUCLEOTIDE SEQUENCE</scope>
    <source>
        <strain evidence="10">KMM 6838</strain>
    </source>
</reference>
<feature type="region of interest" description="Disordered" evidence="7">
    <location>
        <begin position="538"/>
        <end position="558"/>
    </location>
</feature>
<proteinExistence type="inferred from homology"/>
<feature type="transmembrane region" description="Helical" evidence="8">
    <location>
        <begin position="96"/>
        <end position="115"/>
    </location>
</feature>
<dbReference type="InterPro" id="IPR020846">
    <property type="entry name" value="MFS_dom"/>
</dbReference>
<evidence type="ECO:0000256" key="2">
    <source>
        <dbReference type="ARBA" id="ARBA00010992"/>
    </source>
</evidence>
<comment type="caution">
    <text evidence="10">The sequence shown here is derived from an EMBL/GenBank/DDBJ whole genome shotgun (WGS) entry which is preliminary data.</text>
</comment>
<feature type="transmembrane region" description="Helical" evidence="8">
    <location>
        <begin position="430"/>
        <end position="454"/>
    </location>
</feature>
<keyword evidence="5 8" id="KW-1133">Transmembrane helix</keyword>
<dbReference type="PRINTS" id="PR00171">
    <property type="entry name" value="SUGRTRNSPORT"/>
</dbReference>
<feature type="transmembrane region" description="Helical" evidence="8">
    <location>
        <begin position="341"/>
        <end position="361"/>
    </location>
</feature>
<evidence type="ECO:0000256" key="6">
    <source>
        <dbReference type="ARBA" id="ARBA00023136"/>
    </source>
</evidence>
<sequence length="558" mass="59920">MNNNTADVGTMGAAGVSQVAGNAGSSVTRFALIAAFGSFVFGLDAANISGAVRFVSSQFELSAMQVGTLVGCAIVGVILALFFTGGFCERFGRKKILLAIAATYSLSTLISAFATGYTMLVIGRFIGGVAFASITVSAMYIGEVAPPDKRGKFVAINQLLITIGSLLAFIVNFFLVKALAESSWLNNDNVWRFMLGFELLPNIIWFSLLLTIPESPRWLVTQGRIEEARDVFSRVGPASHADRLVASVRESIDRDSRNTTVAQLKCLFGKPMRLVLALAVCYAVVQGATGMNAVLFYAPTVFEQVGMSVEDSFMQTVVLGAVAVIFTLVAITCVEKLGRRFLTLVGLALIAVAHVSTWYGFDSAHYTLSASALETLQAQQVDTAPLQSFVGKVYEDDVALKQDLAAVYSKKDLPLVSGAIINATIDINGIFVLFGIFAFLAAFNMSIGPVMWVIFSEVFSSRVRSVAMPFAALVQSISSYLIQQFFPWQLENLGAANTFLNYGALAFGGLIIMLFLLPETKNKSIEQIEKDLVYSRVSGASQGSTDEIAPCDRADPGS</sequence>
<dbReference type="InterPro" id="IPR005828">
    <property type="entry name" value="MFS_sugar_transport-like"/>
</dbReference>
<dbReference type="RefSeq" id="WP_266044705.1">
    <property type="nucleotide sequence ID" value="NZ_CP130317.1"/>
</dbReference>
<feature type="transmembrane region" description="Helical" evidence="8">
    <location>
        <begin position="313"/>
        <end position="334"/>
    </location>
</feature>
<evidence type="ECO:0000259" key="9">
    <source>
        <dbReference type="PROSITE" id="PS50850"/>
    </source>
</evidence>
<dbReference type="EMBL" id="JAPHQB010000027">
    <property type="protein sequence ID" value="MCX2802932.1"/>
    <property type="molecule type" value="Genomic_DNA"/>
</dbReference>
<keyword evidence="3" id="KW-0813">Transport</keyword>
<name>A0AB35HZD5_MICTH</name>
<dbReference type="PANTHER" id="PTHR48020:SF12">
    <property type="entry name" value="PROTON MYO-INOSITOL COTRANSPORTER"/>
    <property type="match status" value="1"/>
</dbReference>
<dbReference type="InterPro" id="IPR036259">
    <property type="entry name" value="MFS_trans_sf"/>
</dbReference>
<accession>A0AB35HZD5</accession>